<evidence type="ECO:0000259" key="6">
    <source>
        <dbReference type="PROSITE" id="PS00498"/>
    </source>
</evidence>
<dbReference type="SUPFAM" id="SSF48056">
    <property type="entry name" value="Di-copper centre-containing domain"/>
    <property type="match status" value="1"/>
</dbReference>
<keyword evidence="1" id="KW-0479">Metal-binding</keyword>
<evidence type="ECO:0000256" key="3">
    <source>
        <dbReference type="SAM" id="MobiDB-lite"/>
    </source>
</evidence>
<dbReference type="EnsemblMetazoa" id="G20963.5">
    <property type="protein sequence ID" value="G20963.5:cds"/>
    <property type="gene ID" value="G20963"/>
</dbReference>
<reference evidence="7" key="1">
    <citation type="submission" date="2022-08" db="UniProtKB">
        <authorList>
            <consortium name="EnsemblMetazoa"/>
        </authorList>
    </citation>
    <scope>IDENTIFICATION</scope>
    <source>
        <strain evidence="7">05x7-T-G4-1.051#20</strain>
    </source>
</reference>
<feature type="region of interest" description="Disordered" evidence="3">
    <location>
        <begin position="482"/>
        <end position="545"/>
    </location>
</feature>
<dbReference type="AlphaFoldDB" id="A0A8W8JXI3"/>
<dbReference type="Gene3D" id="1.10.1280.10">
    <property type="entry name" value="Di-copper center containing domain from catechol oxidase"/>
    <property type="match status" value="1"/>
</dbReference>
<dbReference type="InterPro" id="IPR002227">
    <property type="entry name" value="Tyrosinase_Cu-bd"/>
</dbReference>
<evidence type="ECO:0000256" key="4">
    <source>
        <dbReference type="SAM" id="SignalP"/>
    </source>
</evidence>
<feature type="chain" id="PRO_5036463880" description="Tyrosinase copper-binding domain-containing protein" evidence="4">
    <location>
        <begin position="23"/>
        <end position="825"/>
    </location>
</feature>
<feature type="signal peptide" evidence="4">
    <location>
        <begin position="1"/>
        <end position="22"/>
    </location>
</feature>
<proteinExistence type="predicted"/>
<dbReference type="PROSITE" id="PS00498">
    <property type="entry name" value="TYROSINASE_2"/>
    <property type="match status" value="1"/>
</dbReference>
<evidence type="ECO:0000256" key="1">
    <source>
        <dbReference type="ARBA" id="ARBA00022723"/>
    </source>
</evidence>
<organism evidence="7 8">
    <name type="scientific">Magallana gigas</name>
    <name type="common">Pacific oyster</name>
    <name type="synonym">Crassostrea gigas</name>
    <dbReference type="NCBI Taxonomy" id="29159"/>
    <lineage>
        <taxon>Eukaryota</taxon>
        <taxon>Metazoa</taxon>
        <taxon>Spiralia</taxon>
        <taxon>Lophotrochozoa</taxon>
        <taxon>Mollusca</taxon>
        <taxon>Bivalvia</taxon>
        <taxon>Autobranchia</taxon>
        <taxon>Pteriomorphia</taxon>
        <taxon>Ostreida</taxon>
        <taxon>Ostreoidea</taxon>
        <taxon>Ostreidae</taxon>
        <taxon>Magallana</taxon>
    </lineage>
</organism>
<feature type="domain" description="Tyrosinase copper-binding" evidence="5">
    <location>
        <begin position="234"/>
        <end position="251"/>
    </location>
</feature>
<accession>A0A8W8JXI3</accession>
<evidence type="ECO:0000313" key="8">
    <source>
        <dbReference type="Proteomes" id="UP000005408"/>
    </source>
</evidence>
<keyword evidence="8" id="KW-1185">Reference proteome</keyword>
<protein>
    <recommendedName>
        <fullName evidence="5 6">Tyrosinase copper-binding domain-containing protein</fullName>
    </recommendedName>
</protein>
<dbReference type="PANTHER" id="PTHR11474:SF126">
    <property type="entry name" value="TYROSINASE-LIKE PROTEIN TYR-1-RELATED"/>
    <property type="match status" value="1"/>
</dbReference>
<feature type="compositionally biased region" description="Polar residues" evidence="3">
    <location>
        <begin position="482"/>
        <end position="492"/>
    </location>
</feature>
<feature type="compositionally biased region" description="Low complexity" evidence="3">
    <location>
        <begin position="493"/>
        <end position="514"/>
    </location>
</feature>
<dbReference type="GO" id="GO:0046872">
    <property type="term" value="F:metal ion binding"/>
    <property type="evidence" value="ECO:0007669"/>
    <property type="project" value="UniProtKB-KW"/>
</dbReference>
<dbReference type="PANTHER" id="PTHR11474">
    <property type="entry name" value="TYROSINASE FAMILY MEMBER"/>
    <property type="match status" value="1"/>
</dbReference>
<dbReference type="Pfam" id="PF00264">
    <property type="entry name" value="Tyrosinase"/>
    <property type="match status" value="1"/>
</dbReference>
<feature type="domain" description="Tyrosinase copper-binding" evidence="6">
    <location>
        <begin position="373"/>
        <end position="384"/>
    </location>
</feature>
<evidence type="ECO:0000313" key="7">
    <source>
        <dbReference type="EnsemblMetazoa" id="G20963.5:cds"/>
    </source>
</evidence>
<keyword evidence="4" id="KW-0732">Signal</keyword>
<keyword evidence="2" id="KW-0186">Copper</keyword>
<evidence type="ECO:0000256" key="2">
    <source>
        <dbReference type="ARBA" id="ARBA00023008"/>
    </source>
</evidence>
<dbReference type="PRINTS" id="PR00092">
    <property type="entry name" value="TYROSINASE"/>
</dbReference>
<name>A0A8W8JXI3_MAGGI</name>
<sequence>MSTMGALLRLALAATLCYVVYSKMTIIDTPEELKPVLTSLVSTQRRQILSHCCHTGQNDLTPVVVVFSGVPDFHLLIYNKSLKMSTMGALLRLALAATLCYVVYSKMTIIDTPEELKTCFDQPRFNTKETDPRLDNIHQYCIQKFRWHLQNNNPNITHETTHWIDELLRMANKEARKKRQAGAERRRKEIRRATDKERTDFFRAINLLKRDTDVKPNRFDALGLLHQQRGDDVHHGAAFLSFHRVLLLIFENALRQKVPGVALLYFDSRLDQPLRDPTRSIIWSPQFLGTVKGRVTDGPFRFWQTPAGPLVRAGGHEGEYFTYRHIRAVMTRSRLEEISEPHAPPPFDFEIRHGDVHQHIGGIMAPAETAGFDPVFYMHHCFVDYLWEVFRRSQKEKGVDPTRDYPNRYGTAAHAPNALMGLGRLRNLHGMSDMYTTRMYTYEPSPTCSYRSPSCGSRYLTCEFRFGRPQCVTLEMITPTTPTAPFGSATNGQPQQPQRQRTPGFPNFPGSTFPGFPPTRRFTGRKKRQASRGNGRGRGNGVIDGSLMSNHGQNVLSQFGQNGFTQFAQNKTREMRQKKHEVRMGFNPHYENNMDVFQKITTEDEKEIILSPMTNMCPPTVPTNTIQNLFQMNGISDSRIWVYIPVQVIYKRQREQMVFESFPIEEGQLDVGKDIYDPTRYQSLKDNFIFNVNYSRSCRDMDGIFTKIMVHSDGLNYHGSFREFAVVDARQPYTSSTIYMAVKSPEKYHTEAIFQAYDPCGNVCKPYCKRFGHFQPCDGSLKLDNSPPKLYGMDYGEAIQLVWGITNEGIPKFRPDNIQLQFVCN</sequence>
<dbReference type="InterPro" id="IPR050316">
    <property type="entry name" value="Tyrosinase/Hemocyanin"/>
</dbReference>
<dbReference type="GO" id="GO:0016491">
    <property type="term" value="F:oxidoreductase activity"/>
    <property type="evidence" value="ECO:0007669"/>
    <property type="project" value="InterPro"/>
</dbReference>
<dbReference type="InterPro" id="IPR008922">
    <property type="entry name" value="Di-copper_centre_dom_sf"/>
</dbReference>
<dbReference type="Proteomes" id="UP000005408">
    <property type="component" value="Unassembled WGS sequence"/>
</dbReference>
<dbReference type="PROSITE" id="PS00497">
    <property type="entry name" value="TYROSINASE_1"/>
    <property type="match status" value="1"/>
</dbReference>
<evidence type="ECO:0000259" key="5">
    <source>
        <dbReference type="PROSITE" id="PS00497"/>
    </source>
</evidence>